<feature type="transmembrane region" description="Helical" evidence="9">
    <location>
        <begin position="207"/>
        <end position="225"/>
    </location>
</feature>
<evidence type="ECO:0000256" key="5">
    <source>
        <dbReference type="ARBA" id="ARBA00022970"/>
    </source>
</evidence>
<proteinExistence type="inferred from homology"/>
<feature type="transmembrane region" description="Helical" evidence="9">
    <location>
        <begin position="351"/>
        <end position="379"/>
    </location>
</feature>
<evidence type="ECO:0000256" key="1">
    <source>
        <dbReference type="ARBA" id="ARBA00004141"/>
    </source>
</evidence>
<evidence type="ECO:0000256" key="8">
    <source>
        <dbReference type="SAM" id="MobiDB-lite"/>
    </source>
</evidence>
<feature type="transmembrane region" description="Helical" evidence="9">
    <location>
        <begin position="305"/>
        <end position="331"/>
    </location>
</feature>
<dbReference type="PANTHER" id="PTHR43243:SF1">
    <property type="entry name" value="CATIONIC AMINO ACID TRANSPORTER 1"/>
    <property type="match status" value="1"/>
</dbReference>
<feature type="domain" description="Cationic amino acid transporter C-terminal" evidence="10">
    <location>
        <begin position="518"/>
        <end position="568"/>
    </location>
</feature>
<organism evidence="11 12">
    <name type="scientific">Buddleja alternifolia</name>
    <dbReference type="NCBI Taxonomy" id="168488"/>
    <lineage>
        <taxon>Eukaryota</taxon>
        <taxon>Viridiplantae</taxon>
        <taxon>Streptophyta</taxon>
        <taxon>Embryophyta</taxon>
        <taxon>Tracheophyta</taxon>
        <taxon>Spermatophyta</taxon>
        <taxon>Magnoliopsida</taxon>
        <taxon>eudicotyledons</taxon>
        <taxon>Gunneridae</taxon>
        <taxon>Pentapetalae</taxon>
        <taxon>asterids</taxon>
        <taxon>lamiids</taxon>
        <taxon>Lamiales</taxon>
        <taxon>Scrophulariaceae</taxon>
        <taxon>Buddlejeae</taxon>
        <taxon>Buddleja</taxon>
    </lineage>
</organism>
<keyword evidence="3" id="KW-0813">Transport</keyword>
<feature type="transmembrane region" description="Helical" evidence="9">
    <location>
        <begin position="547"/>
        <end position="565"/>
    </location>
</feature>
<dbReference type="Pfam" id="PF13520">
    <property type="entry name" value="AA_permease_2"/>
    <property type="match status" value="1"/>
</dbReference>
<evidence type="ECO:0000259" key="10">
    <source>
        <dbReference type="Pfam" id="PF13906"/>
    </source>
</evidence>
<feature type="transmembrane region" description="Helical" evidence="9">
    <location>
        <begin position="112"/>
        <end position="134"/>
    </location>
</feature>
<keyword evidence="5" id="KW-0029">Amino-acid transport</keyword>
<sequence length="607" mass="66062">MRTGTEGDGGGSSGLTRRRACTCTKDDFLPEESFKSWGNYVNALKQTPARLVDRVFTRSSVQGELDVKARSNHEMKKTLTWWDLMWFGMGAVIGAGIFVLTGLEARNSAGPAVVLSYTVSGISALLSVFCYTEFAVEIPVAGGSFAYLRVELGDFMAFIAAGNILLEYIIGGAAVSRSWTSYFATLCNHKPADFRINVHSLPEGYNQLDPIAIVVIILVCILAVVSTKGSSVLNYIASVVHLIVILFIIICGLINADTKNYYPFAPFGPRGIFKASAVLFFAYVGFDAVSTMAEETKNPGRDIPIGLVGSMVITTVIYCVLAITLCLMQPYQDIDVDAPFSRAFEMVGWNWAQYVVAAGALKGMTSVLLVGAVGQARYLTHIARTHMMPPWFAKVDPKTGTPINATVSMLAATALIAFFTKLSILSDLLSISTLFIFMLVALALIVRRYYVSGETTIENRNKLVVFLALILVSSGATSAYWALDVNGWIGYCITVPIWFLSTAGLAFLVPQARKPRLWGVPLVPWLPSASIVINIFLLGSIDKDSFIRFAIWTAILLAYYFIFGLHASYDTAKSYEVNATEEEAIRKVEEGAKSGGDGKNDNAVTSQ</sequence>
<dbReference type="GO" id="GO:0005886">
    <property type="term" value="C:plasma membrane"/>
    <property type="evidence" value="ECO:0007669"/>
    <property type="project" value="TreeGrafter"/>
</dbReference>
<dbReference type="Gene3D" id="1.20.1740.10">
    <property type="entry name" value="Amino acid/polyamine transporter I"/>
    <property type="match status" value="1"/>
</dbReference>
<comment type="caution">
    <text evidence="11">The sequence shown here is derived from an EMBL/GenBank/DDBJ whole genome shotgun (WGS) entry which is preliminary data.</text>
</comment>
<feature type="region of interest" description="Disordered" evidence="8">
    <location>
        <begin position="588"/>
        <end position="607"/>
    </location>
</feature>
<evidence type="ECO:0000256" key="9">
    <source>
        <dbReference type="SAM" id="Phobius"/>
    </source>
</evidence>
<dbReference type="PIRSF" id="PIRSF006060">
    <property type="entry name" value="AA_transporter"/>
    <property type="match status" value="1"/>
</dbReference>
<protein>
    <recommendedName>
        <fullName evidence="10">Cationic amino acid transporter C-terminal domain-containing protein</fullName>
    </recommendedName>
</protein>
<dbReference type="InterPro" id="IPR029485">
    <property type="entry name" value="CAT_C"/>
</dbReference>
<evidence type="ECO:0000256" key="3">
    <source>
        <dbReference type="ARBA" id="ARBA00022448"/>
    </source>
</evidence>
<feature type="transmembrane region" description="Helical" evidence="9">
    <location>
        <begin position="488"/>
        <end position="510"/>
    </location>
</feature>
<feature type="compositionally biased region" description="Basic and acidic residues" evidence="8">
    <location>
        <begin position="588"/>
        <end position="600"/>
    </location>
</feature>
<feature type="transmembrane region" description="Helical" evidence="9">
    <location>
        <begin position="79"/>
        <end position="100"/>
    </location>
</feature>
<evidence type="ECO:0000256" key="4">
    <source>
        <dbReference type="ARBA" id="ARBA00022692"/>
    </source>
</evidence>
<dbReference type="GO" id="GO:0015189">
    <property type="term" value="F:L-lysine transmembrane transporter activity"/>
    <property type="evidence" value="ECO:0007669"/>
    <property type="project" value="TreeGrafter"/>
</dbReference>
<comment type="subcellular location">
    <subcellularLocation>
        <location evidence="1">Membrane</location>
        <topology evidence="1">Multi-pass membrane protein</topology>
    </subcellularLocation>
</comment>
<feature type="transmembrane region" description="Helical" evidence="9">
    <location>
        <begin position="400"/>
        <end position="419"/>
    </location>
</feature>
<feature type="transmembrane region" description="Helical" evidence="9">
    <location>
        <begin position="275"/>
        <end position="293"/>
    </location>
</feature>
<evidence type="ECO:0000256" key="7">
    <source>
        <dbReference type="ARBA" id="ARBA00023136"/>
    </source>
</evidence>
<dbReference type="FunFam" id="1.20.1740.10:FF:000035">
    <property type="entry name" value="Cationic amino acid transporter 5"/>
    <property type="match status" value="1"/>
</dbReference>
<evidence type="ECO:0000256" key="6">
    <source>
        <dbReference type="ARBA" id="ARBA00022989"/>
    </source>
</evidence>
<feature type="transmembrane region" description="Helical" evidence="9">
    <location>
        <begin position="155"/>
        <end position="175"/>
    </location>
</feature>
<dbReference type="GO" id="GO:0005313">
    <property type="term" value="F:L-glutamate transmembrane transporter activity"/>
    <property type="evidence" value="ECO:0007669"/>
    <property type="project" value="TreeGrafter"/>
</dbReference>
<dbReference type="InterPro" id="IPR002293">
    <property type="entry name" value="AA/rel_permease1"/>
</dbReference>
<feature type="transmembrane region" description="Helical" evidence="9">
    <location>
        <begin position="232"/>
        <end position="255"/>
    </location>
</feature>
<reference evidence="11" key="1">
    <citation type="submission" date="2019-10" db="EMBL/GenBank/DDBJ databases">
        <authorList>
            <person name="Zhang R."/>
            <person name="Pan Y."/>
            <person name="Wang J."/>
            <person name="Ma R."/>
            <person name="Yu S."/>
        </authorList>
    </citation>
    <scope>NUCLEOTIDE SEQUENCE</scope>
    <source>
        <strain evidence="11">LA-IB0</strain>
        <tissue evidence="11">Leaf</tissue>
    </source>
</reference>
<keyword evidence="6 9" id="KW-1133">Transmembrane helix</keyword>
<dbReference type="EMBL" id="WHWC01000018">
    <property type="protein sequence ID" value="KAG8365657.1"/>
    <property type="molecule type" value="Genomic_DNA"/>
</dbReference>
<evidence type="ECO:0000313" key="12">
    <source>
        <dbReference type="Proteomes" id="UP000826271"/>
    </source>
</evidence>
<dbReference type="PANTHER" id="PTHR43243">
    <property type="entry name" value="INNER MEMBRANE TRANSPORTER YGJI-RELATED"/>
    <property type="match status" value="1"/>
</dbReference>
<name>A0AAV6WE97_9LAMI</name>
<feature type="transmembrane region" description="Helical" evidence="9">
    <location>
        <begin position="431"/>
        <end position="451"/>
    </location>
</feature>
<comment type="similarity">
    <text evidence="2">Belongs to the amino acid-polyamine-organocation (APC) superfamily. Cationic amino acid transporter (CAT) (TC 2.A.3.3) family.</text>
</comment>
<dbReference type="Pfam" id="PF13906">
    <property type="entry name" value="AA_permease_C"/>
    <property type="match status" value="1"/>
</dbReference>
<dbReference type="AlphaFoldDB" id="A0AAV6WE97"/>
<evidence type="ECO:0000313" key="11">
    <source>
        <dbReference type="EMBL" id="KAG8365657.1"/>
    </source>
</evidence>
<dbReference type="Proteomes" id="UP000826271">
    <property type="component" value="Unassembled WGS sequence"/>
</dbReference>
<accession>A0AAV6WE97</accession>
<keyword evidence="12" id="KW-1185">Reference proteome</keyword>
<feature type="transmembrane region" description="Helical" evidence="9">
    <location>
        <begin position="522"/>
        <end position="541"/>
    </location>
</feature>
<evidence type="ECO:0000256" key="2">
    <source>
        <dbReference type="ARBA" id="ARBA00008572"/>
    </source>
</evidence>
<keyword evidence="7 9" id="KW-0472">Membrane</keyword>
<feature type="transmembrane region" description="Helical" evidence="9">
    <location>
        <begin position="463"/>
        <end position="482"/>
    </location>
</feature>
<keyword evidence="4 9" id="KW-0812">Transmembrane</keyword>
<gene>
    <name evidence="11" type="ORF">BUALT_Bualt18G0128800</name>
</gene>